<gene>
    <name evidence="9" type="ORF">GTPT_3184</name>
</gene>
<protein>
    <submittedName>
        <fullName evidence="9">PTS system cellobiose-specific IIB component</fullName>
        <ecNumber evidence="9">2.7.1.69</ecNumber>
    </submittedName>
</protein>
<dbReference type="InterPro" id="IPR013012">
    <property type="entry name" value="PTS_EIIB_3"/>
</dbReference>
<evidence type="ECO:0000256" key="6">
    <source>
        <dbReference type="ARBA" id="ARBA00022777"/>
    </source>
</evidence>
<evidence type="ECO:0000256" key="2">
    <source>
        <dbReference type="ARBA" id="ARBA00022553"/>
    </source>
</evidence>
<dbReference type="InterPro" id="IPR051819">
    <property type="entry name" value="PTS_sugar-specific_EIIB"/>
</dbReference>
<keyword evidence="4 9" id="KW-0808">Transferase</keyword>
<dbReference type="PROSITE" id="PS51100">
    <property type="entry name" value="PTS_EIIB_TYPE_3"/>
    <property type="match status" value="1"/>
</dbReference>
<dbReference type="EMBL" id="JMPR01000048">
    <property type="protein sequence ID" value="KFD17347.1"/>
    <property type="molecule type" value="Genomic_DNA"/>
</dbReference>
<dbReference type="CDD" id="cd05564">
    <property type="entry name" value="PTS_IIB_chitobiose_lichenan"/>
    <property type="match status" value="1"/>
</dbReference>
<dbReference type="AlphaFoldDB" id="A0A085JA51"/>
<keyword evidence="6" id="KW-0418">Kinase</keyword>
<keyword evidence="5" id="KW-0598">Phosphotransferase system</keyword>
<dbReference type="Proteomes" id="UP000028602">
    <property type="component" value="Unassembled WGS sequence"/>
</dbReference>
<accession>A0A085JA51</accession>
<evidence type="ECO:0000256" key="4">
    <source>
        <dbReference type="ARBA" id="ARBA00022679"/>
    </source>
</evidence>
<keyword evidence="1" id="KW-0813">Transport</keyword>
<name>A0A085JA51_9GAMM</name>
<dbReference type="PANTHER" id="PTHR34581:SF2">
    <property type="entry name" value="PTS SYSTEM N,N'-DIACETYLCHITOBIOSE-SPECIFIC EIIB COMPONENT"/>
    <property type="match status" value="1"/>
</dbReference>
<dbReference type="Pfam" id="PF02302">
    <property type="entry name" value="PTS_IIB"/>
    <property type="match status" value="1"/>
</dbReference>
<comment type="caution">
    <text evidence="9">The sequence shown here is derived from an EMBL/GenBank/DDBJ whole genome shotgun (WGS) entry which is preliminary data.</text>
</comment>
<dbReference type="Gene3D" id="3.40.50.2300">
    <property type="match status" value="1"/>
</dbReference>
<dbReference type="GO" id="GO:0016301">
    <property type="term" value="F:kinase activity"/>
    <property type="evidence" value="ECO:0007669"/>
    <property type="project" value="UniProtKB-KW"/>
</dbReference>
<dbReference type="SUPFAM" id="SSF52794">
    <property type="entry name" value="PTS system IIB component-like"/>
    <property type="match status" value="1"/>
</dbReference>
<evidence type="ECO:0000256" key="7">
    <source>
        <dbReference type="PROSITE-ProRule" id="PRU00423"/>
    </source>
</evidence>
<evidence type="ECO:0000259" key="8">
    <source>
        <dbReference type="PROSITE" id="PS51100"/>
    </source>
</evidence>
<dbReference type="GO" id="GO:0008982">
    <property type="term" value="F:protein-N(PI)-phosphohistidine-sugar phosphotransferase activity"/>
    <property type="evidence" value="ECO:0007669"/>
    <property type="project" value="InterPro"/>
</dbReference>
<feature type="modified residue" description="Phosphocysteine; by EIIA" evidence="7">
    <location>
        <position position="40"/>
    </location>
</feature>
<keyword evidence="2" id="KW-0597">Phosphoprotein</keyword>
<dbReference type="PANTHER" id="PTHR34581">
    <property type="entry name" value="PTS SYSTEM N,N'-DIACETYLCHITOBIOSE-SPECIFIC EIIB COMPONENT"/>
    <property type="match status" value="1"/>
</dbReference>
<sequence length="131" mass="14896">MITRTIFIPALRYKRGVVFFVQDEINYDREITMKRILLCCAAGMSTSMLVARMQKYASENHLAVEINAISINELEDHIHHCDCCLLGPQIKYKLSDIEEKLSPLNIPVAVINTMDYGMMRGDKVLESALAM</sequence>
<evidence type="ECO:0000256" key="5">
    <source>
        <dbReference type="ARBA" id="ARBA00022683"/>
    </source>
</evidence>
<organism evidence="9 10">
    <name type="scientific">Tatumella ptyseos ATCC 33301</name>
    <dbReference type="NCBI Taxonomy" id="1005995"/>
    <lineage>
        <taxon>Bacteria</taxon>
        <taxon>Pseudomonadati</taxon>
        <taxon>Pseudomonadota</taxon>
        <taxon>Gammaproteobacteria</taxon>
        <taxon>Enterobacterales</taxon>
        <taxon>Erwiniaceae</taxon>
        <taxon>Tatumella</taxon>
    </lineage>
</organism>
<keyword evidence="3" id="KW-0762">Sugar transport</keyword>
<proteinExistence type="predicted"/>
<feature type="domain" description="PTS EIIB type-3" evidence="8">
    <location>
        <begin position="33"/>
        <end position="131"/>
    </location>
</feature>
<dbReference type="eggNOG" id="COG1440">
    <property type="taxonomic scope" value="Bacteria"/>
</dbReference>
<dbReference type="EC" id="2.7.1.69" evidence="9"/>
<evidence type="ECO:0000313" key="10">
    <source>
        <dbReference type="Proteomes" id="UP000028602"/>
    </source>
</evidence>
<reference evidence="9 10" key="1">
    <citation type="submission" date="2014-05" db="EMBL/GenBank/DDBJ databases">
        <title>ATOL: Assembling a taxonomically balanced genome-scale reconstruction of the evolutionary history of the Enterobacteriaceae.</title>
        <authorList>
            <person name="Plunkett G.III."/>
            <person name="Neeno-Eckwall E.C."/>
            <person name="Glasner J.D."/>
            <person name="Perna N.T."/>
        </authorList>
    </citation>
    <scope>NUCLEOTIDE SEQUENCE [LARGE SCALE GENOMIC DNA]</scope>
    <source>
        <strain evidence="9 10">ATCC 33301</strain>
    </source>
</reference>
<dbReference type="InterPro" id="IPR036095">
    <property type="entry name" value="PTS_EIIB-like_sf"/>
</dbReference>
<keyword evidence="10" id="KW-1185">Reference proteome</keyword>
<evidence type="ECO:0000256" key="1">
    <source>
        <dbReference type="ARBA" id="ARBA00022448"/>
    </source>
</evidence>
<dbReference type="GO" id="GO:0009401">
    <property type="term" value="P:phosphoenolpyruvate-dependent sugar phosphotransferase system"/>
    <property type="evidence" value="ECO:0007669"/>
    <property type="project" value="UniProtKB-KW"/>
</dbReference>
<dbReference type="InterPro" id="IPR003501">
    <property type="entry name" value="PTS_EIIB_2/3"/>
</dbReference>
<evidence type="ECO:0000313" key="9">
    <source>
        <dbReference type="EMBL" id="KFD17347.1"/>
    </source>
</evidence>
<evidence type="ECO:0000256" key="3">
    <source>
        <dbReference type="ARBA" id="ARBA00022597"/>
    </source>
</evidence>